<dbReference type="Pfam" id="PF03819">
    <property type="entry name" value="MazG"/>
    <property type="match status" value="1"/>
</dbReference>
<evidence type="ECO:0000313" key="2">
    <source>
        <dbReference type="EMBL" id="OGC88792.1"/>
    </source>
</evidence>
<accession>A0A1F4Y4C3</accession>
<evidence type="ECO:0000313" key="3">
    <source>
        <dbReference type="Proteomes" id="UP000176568"/>
    </source>
</evidence>
<dbReference type="InterPro" id="IPR011379">
    <property type="entry name" value="MazG-related_GP37"/>
</dbReference>
<evidence type="ECO:0000259" key="1">
    <source>
        <dbReference type="Pfam" id="PF03819"/>
    </source>
</evidence>
<organism evidence="2 3">
    <name type="scientific">Candidatus Adlerbacteria bacterium RIFOXYC1_FULL_48_26</name>
    <dbReference type="NCBI Taxonomy" id="1797247"/>
    <lineage>
        <taxon>Bacteria</taxon>
        <taxon>Candidatus Adleribacteriota</taxon>
    </lineage>
</organism>
<dbReference type="CDD" id="cd11541">
    <property type="entry name" value="NTP-PPase_u4"/>
    <property type="match status" value="1"/>
</dbReference>
<dbReference type="SUPFAM" id="SSF101386">
    <property type="entry name" value="all-alpha NTP pyrophosphatases"/>
    <property type="match status" value="1"/>
</dbReference>
<feature type="domain" description="NTP pyrophosphohydrolase MazG-like" evidence="1">
    <location>
        <begin position="30"/>
        <end position="99"/>
    </location>
</feature>
<sequence length="112" mass="12449">MEFNEYQQLASRTSILAQDDTQYKLMLLSMGLAGESGEVIDKLKKLVNNEKCVITEEKRTALVSELGDVLWYLSELAVTLGSSLEDVAKRNVKKLEERAARGTVVVGEGDNR</sequence>
<reference evidence="2 3" key="1">
    <citation type="journal article" date="2016" name="Nat. Commun.">
        <title>Thousands of microbial genomes shed light on interconnected biogeochemical processes in an aquifer system.</title>
        <authorList>
            <person name="Anantharaman K."/>
            <person name="Brown C.T."/>
            <person name="Hug L.A."/>
            <person name="Sharon I."/>
            <person name="Castelle C.J."/>
            <person name="Probst A.J."/>
            <person name="Thomas B.C."/>
            <person name="Singh A."/>
            <person name="Wilkins M.J."/>
            <person name="Karaoz U."/>
            <person name="Brodie E.L."/>
            <person name="Williams K.H."/>
            <person name="Hubbard S.S."/>
            <person name="Banfield J.F."/>
        </authorList>
    </citation>
    <scope>NUCLEOTIDE SEQUENCE [LARGE SCALE GENOMIC DNA]</scope>
</reference>
<dbReference type="AlphaFoldDB" id="A0A1F4Y4C3"/>
<gene>
    <name evidence="2" type="ORF">A2419_03510</name>
</gene>
<proteinExistence type="predicted"/>
<dbReference type="PIRSF" id="PIRSF006639">
    <property type="entry name" value="UCP006639_pph"/>
    <property type="match status" value="1"/>
</dbReference>
<protein>
    <recommendedName>
        <fullName evidence="1">NTP pyrophosphohydrolase MazG-like domain-containing protein</fullName>
    </recommendedName>
</protein>
<name>A0A1F4Y4C3_9BACT</name>
<dbReference type="Gene3D" id="1.10.287.1080">
    <property type="entry name" value="MazG-like"/>
    <property type="match status" value="1"/>
</dbReference>
<dbReference type="STRING" id="1797247.A2419_03510"/>
<dbReference type="InterPro" id="IPR004518">
    <property type="entry name" value="MazG-like_dom"/>
</dbReference>
<comment type="caution">
    <text evidence="2">The sequence shown here is derived from an EMBL/GenBank/DDBJ whole genome shotgun (WGS) entry which is preliminary data.</text>
</comment>
<dbReference type="Proteomes" id="UP000176568">
    <property type="component" value="Unassembled WGS sequence"/>
</dbReference>
<dbReference type="EMBL" id="MEXB01000004">
    <property type="protein sequence ID" value="OGC88792.1"/>
    <property type="molecule type" value="Genomic_DNA"/>
</dbReference>